<organism evidence="5 6">
    <name type="scientific">Ilex paraguariensis</name>
    <name type="common">yerba mate</name>
    <dbReference type="NCBI Taxonomy" id="185542"/>
    <lineage>
        <taxon>Eukaryota</taxon>
        <taxon>Viridiplantae</taxon>
        <taxon>Streptophyta</taxon>
        <taxon>Embryophyta</taxon>
        <taxon>Tracheophyta</taxon>
        <taxon>Spermatophyta</taxon>
        <taxon>Magnoliopsida</taxon>
        <taxon>eudicotyledons</taxon>
        <taxon>Gunneridae</taxon>
        <taxon>Pentapetalae</taxon>
        <taxon>asterids</taxon>
        <taxon>campanulids</taxon>
        <taxon>Aquifoliales</taxon>
        <taxon>Aquifoliaceae</taxon>
        <taxon>Ilex</taxon>
    </lineage>
</organism>
<accession>A0ABC8SSJ6</accession>
<protein>
    <submittedName>
        <fullName evidence="5">Uncharacterized protein</fullName>
    </submittedName>
</protein>
<proteinExistence type="predicted"/>
<evidence type="ECO:0000256" key="3">
    <source>
        <dbReference type="ARBA" id="ARBA00023163"/>
    </source>
</evidence>
<evidence type="ECO:0000256" key="4">
    <source>
        <dbReference type="SAM" id="MobiDB-lite"/>
    </source>
</evidence>
<dbReference type="Proteomes" id="UP001642360">
    <property type="component" value="Unassembled WGS sequence"/>
</dbReference>
<name>A0ABC8SSJ6_9AQUA</name>
<dbReference type="AlphaFoldDB" id="A0ABC8SSJ6"/>
<evidence type="ECO:0000313" key="5">
    <source>
        <dbReference type="EMBL" id="CAK9160173.1"/>
    </source>
</evidence>
<dbReference type="Pfam" id="PF08744">
    <property type="entry name" value="NOZZLE"/>
    <property type="match status" value="1"/>
</dbReference>
<feature type="region of interest" description="Disordered" evidence="4">
    <location>
        <begin position="1"/>
        <end position="50"/>
    </location>
</feature>
<reference evidence="5 6" key="1">
    <citation type="submission" date="2024-02" db="EMBL/GenBank/DDBJ databases">
        <authorList>
            <person name="Vignale AGUSTIN F."/>
            <person name="Sosa J E."/>
            <person name="Modenutti C."/>
        </authorList>
    </citation>
    <scope>NUCLEOTIDE SEQUENCE [LARGE SCALE GENOMIC DNA]</scope>
</reference>
<keyword evidence="3" id="KW-0804">Transcription</keyword>
<dbReference type="PANTHER" id="PTHR33388:SF2">
    <property type="entry name" value="PROTEIN SPOROCYTELESS"/>
    <property type="match status" value="1"/>
</dbReference>
<sequence>MATSVFMVCDHETNTNGSETPMPEMVKQSGRKKSKSNETTQKKQPQRGMGVAQLERLRMQEWKKMTQTTPQTPLHSMNLQNNVFLPSSFAGPSAMAGVPIQFAKYGGYGVMNGFGQSSLSQTLSLQRLGHGGFHGPVGGSSVSGLVSDQFELDPYGVGAPNSSFLVGNAVETSKELSSMPNIKGFSEHCGVCHKKKRMNGENLGCKGVRNMSAARSPINGCSFAGFNAETKQNKSEGSQDFFMKAFGQAGYADQNTGKELEVVAVHRKESLGGRGMFMEYEFLPGNGGRGTSFKELTSLGSESSSVNAAVGGGEASCVTATTSSTDVGLDASTSIDLSLKLSY</sequence>
<dbReference type="EMBL" id="CAUOFW020003480">
    <property type="protein sequence ID" value="CAK9160173.1"/>
    <property type="molecule type" value="Genomic_DNA"/>
</dbReference>
<comment type="caution">
    <text evidence="5">The sequence shown here is derived from an EMBL/GenBank/DDBJ whole genome shotgun (WGS) entry which is preliminary data.</text>
</comment>
<dbReference type="InterPro" id="IPR040356">
    <property type="entry name" value="SPEAR"/>
</dbReference>
<evidence type="ECO:0000256" key="2">
    <source>
        <dbReference type="ARBA" id="ARBA00023015"/>
    </source>
</evidence>
<evidence type="ECO:0000313" key="6">
    <source>
        <dbReference type="Proteomes" id="UP001642360"/>
    </source>
</evidence>
<dbReference type="InterPro" id="IPR014855">
    <property type="entry name" value="NOZZLE"/>
</dbReference>
<dbReference type="PANTHER" id="PTHR33388">
    <property type="entry name" value="OS01G0212500 PROTEIN"/>
    <property type="match status" value="1"/>
</dbReference>
<keyword evidence="2" id="KW-0805">Transcription regulation</keyword>
<keyword evidence="1" id="KW-0678">Repressor</keyword>
<evidence type="ECO:0000256" key="1">
    <source>
        <dbReference type="ARBA" id="ARBA00022491"/>
    </source>
</evidence>
<keyword evidence="6" id="KW-1185">Reference proteome</keyword>
<gene>
    <name evidence="5" type="ORF">ILEXP_LOCUS28911</name>
</gene>